<name>A0AAN0IYS4_AMPQE</name>
<organism evidence="3 4">
    <name type="scientific">Amphimedon queenslandica</name>
    <name type="common">Sponge</name>
    <dbReference type="NCBI Taxonomy" id="400682"/>
    <lineage>
        <taxon>Eukaryota</taxon>
        <taxon>Metazoa</taxon>
        <taxon>Porifera</taxon>
        <taxon>Demospongiae</taxon>
        <taxon>Heteroscleromorpha</taxon>
        <taxon>Haplosclerida</taxon>
        <taxon>Niphatidae</taxon>
        <taxon>Amphimedon</taxon>
    </lineage>
</organism>
<evidence type="ECO:0000313" key="3">
    <source>
        <dbReference type="EnsemblMetazoa" id="XP_019849606.1"/>
    </source>
</evidence>
<reference evidence="4" key="1">
    <citation type="journal article" date="2010" name="Nature">
        <title>The Amphimedon queenslandica genome and the evolution of animal complexity.</title>
        <authorList>
            <person name="Srivastava M."/>
            <person name="Simakov O."/>
            <person name="Chapman J."/>
            <person name="Fahey B."/>
            <person name="Gauthier M.E."/>
            <person name="Mitros T."/>
            <person name="Richards G.S."/>
            <person name="Conaco C."/>
            <person name="Dacre M."/>
            <person name="Hellsten U."/>
            <person name="Larroux C."/>
            <person name="Putnam N.H."/>
            <person name="Stanke M."/>
            <person name="Adamska M."/>
            <person name="Darling A."/>
            <person name="Degnan S.M."/>
            <person name="Oakley T.H."/>
            <person name="Plachetzki D.C."/>
            <person name="Zhai Y."/>
            <person name="Adamski M."/>
            <person name="Calcino A."/>
            <person name="Cummins S.F."/>
            <person name="Goodstein D.M."/>
            <person name="Harris C."/>
            <person name="Jackson D.J."/>
            <person name="Leys S.P."/>
            <person name="Shu S."/>
            <person name="Woodcroft B.J."/>
            <person name="Vervoort M."/>
            <person name="Kosik K.S."/>
            <person name="Manning G."/>
            <person name="Degnan B.M."/>
            <person name="Rokhsar D.S."/>
        </authorList>
    </citation>
    <scope>NUCLEOTIDE SEQUENCE [LARGE SCALE GENOMIC DNA]</scope>
</reference>
<sequence length="263" mass="27746">MDSSECVALLFILLAAQESLGKCLSEDSTVVPLATTITEHALFSSSSSVQFITSSSLYLLSSFAPNPTLLPISDGVVVVFKGSNASTFDVENFKNITAKAINSYCSVNCRKNTRGLIVPDNIVITEITETINGLMVIFYVSSQYGALVDASIVTTAVKAAESQYNDAGISITSITPLDPPSNTATTDVSLAPADEELSAGQIAGIVTGIVTGVLTIIIILIILIALMNYLNTSSCQNIYTKKTRNGIVQNIYHNSTGSVISSI</sequence>
<dbReference type="AlphaFoldDB" id="A0AAN0IYS4"/>
<proteinExistence type="predicted"/>
<evidence type="ECO:0000256" key="1">
    <source>
        <dbReference type="SAM" id="Phobius"/>
    </source>
</evidence>
<feature type="chain" id="PRO_5042827969" description="SEA domain-containing protein" evidence="2">
    <location>
        <begin position="22"/>
        <end position="263"/>
    </location>
</feature>
<keyword evidence="1" id="KW-1133">Transmembrane helix</keyword>
<protein>
    <recommendedName>
        <fullName evidence="5">SEA domain-containing protein</fullName>
    </recommendedName>
</protein>
<keyword evidence="4" id="KW-1185">Reference proteome</keyword>
<keyword evidence="1" id="KW-0812">Transmembrane</keyword>
<dbReference type="EnsemblMetazoa" id="XM_019994047.1">
    <property type="protein sequence ID" value="XP_019849606.1"/>
    <property type="gene ID" value="LOC109580643"/>
</dbReference>
<reference evidence="3" key="2">
    <citation type="submission" date="2024-06" db="UniProtKB">
        <authorList>
            <consortium name="EnsemblMetazoa"/>
        </authorList>
    </citation>
    <scope>IDENTIFICATION</scope>
</reference>
<feature type="signal peptide" evidence="2">
    <location>
        <begin position="1"/>
        <end position="21"/>
    </location>
</feature>
<dbReference type="GeneID" id="109580643"/>
<dbReference type="RefSeq" id="XP_019849606.1">
    <property type="nucleotide sequence ID" value="XM_019994047.1"/>
</dbReference>
<evidence type="ECO:0000313" key="4">
    <source>
        <dbReference type="Proteomes" id="UP000007879"/>
    </source>
</evidence>
<dbReference type="KEGG" id="aqu:109580643"/>
<accession>A0AAN0IYS4</accession>
<feature type="transmembrane region" description="Helical" evidence="1">
    <location>
        <begin position="202"/>
        <end position="226"/>
    </location>
</feature>
<keyword evidence="1" id="KW-0472">Membrane</keyword>
<keyword evidence="2" id="KW-0732">Signal</keyword>
<dbReference type="Proteomes" id="UP000007879">
    <property type="component" value="Unassembled WGS sequence"/>
</dbReference>
<evidence type="ECO:0000256" key="2">
    <source>
        <dbReference type="SAM" id="SignalP"/>
    </source>
</evidence>
<evidence type="ECO:0008006" key="5">
    <source>
        <dbReference type="Google" id="ProtNLM"/>
    </source>
</evidence>